<evidence type="ECO:0000256" key="1">
    <source>
        <dbReference type="SAM" id="MobiDB-lite"/>
    </source>
</evidence>
<keyword evidence="2" id="KW-1133">Transmembrane helix</keyword>
<comment type="caution">
    <text evidence="3">The sequence shown here is derived from an EMBL/GenBank/DDBJ whole genome shotgun (WGS) entry which is preliminary data.</text>
</comment>
<evidence type="ECO:0000256" key="2">
    <source>
        <dbReference type="SAM" id="Phobius"/>
    </source>
</evidence>
<gene>
    <name evidence="3" type="ORF">ISS97_07920</name>
</gene>
<feature type="transmembrane region" description="Helical" evidence="2">
    <location>
        <begin position="114"/>
        <end position="133"/>
    </location>
</feature>
<dbReference type="InterPro" id="IPR021834">
    <property type="entry name" value="DUF3426"/>
</dbReference>
<name>A0ABW8K2Z5_9GAMM</name>
<keyword evidence="2" id="KW-0812">Transmembrane</keyword>
<protein>
    <submittedName>
        <fullName evidence="3">DUF3426 domain-containing protein</fullName>
    </submittedName>
</protein>
<evidence type="ECO:0000313" key="4">
    <source>
        <dbReference type="Proteomes" id="UP001620408"/>
    </source>
</evidence>
<dbReference type="RefSeq" id="WP_379985379.1">
    <property type="nucleotide sequence ID" value="NZ_JADIKD010000009.1"/>
</dbReference>
<dbReference type="EMBL" id="JADIKD010000009">
    <property type="protein sequence ID" value="MFK2917186.1"/>
    <property type="molecule type" value="Genomic_DNA"/>
</dbReference>
<proteinExistence type="predicted"/>
<dbReference type="Pfam" id="PF11906">
    <property type="entry name" value="DUF3426"/>
    <property type="match status" value="1"/>
</dbReference>
<dbReference type="Proteomes" id="UP001620408">
    <property type="component" value="Unassembled WGS sequence"/>
</dbReference>
<feature type="region of interest" description="Disordered" evidence="1">
    <location>
        <begin position="49"/>
        <end position="68"/>
    </location>
</feature>
<evidence type="ECO:0000313" key="3">
    <source>
        <dbReference type="EMBL" id="MFK2917186.1"/>
    </source>
</evidence>
<dbReference type="InterPro" id="IPR011723">
    <property type="entry name" value="Znf/thioredoxin_put"/>
</dbReference>
<accession>A0ABW8K2Z5</accession>
<keyword evidence="2" id="KW-0472">Membrane</keyword>
<reference evidence="3 4" key="1">
    <citation type="submission" date="2020-10" db="EMBL/GenBank/DDBJ databases">
        <title>Phylogeny of dyella-like bacteria.</title>
        <authorList>
            <person name="Fu J."/>
        </authorList>
    </citation>
    <scope>NUCLEOTIDE SEQUENCE [LARGE SCALE GENOMIC DNA]</scope>
    <source>
        <strain evidence="3 4">BB4</strain>
    </source>
</reference>
<sequence>MYAQCPDCLTVFSMDAETLAQARGHVVCGHCETEFDALASLSSQLPPEPFQQLPEHKSSGRPPQVESAVYRPRQESALAADSGTTPAAESEDFSHLVFSPRFARPAHQNRMRRWPWVLACLVLLLLLCAQLAWAKRDALVVDPTAGTLLRQACNSLGCRLPLVQDVQHLRLLARDVQAHPSVPGALLISATVRNDADFDQPWPVVVVTLSDVDGKHVAMRRLRPSEYLGDGFALQRGLPSGTSTALVLEVEDPGNKAVAFEFSFE</sequence>
<organism evidence="3 4">
    <name type="scientific">Dyella koreensis</name>
    <dbReference type="NCBI Taxonomy" id="311235"/>
    <lineage>
        <taxon>Bacteria</taxon>
        <taxon>Pseudomonadati</taxon>
        <taxon>Pseudomonadota</taxon>
        <taxon>Gammaproteobacteria</taxon>
        <taxon>Lysobacterales</taxon>
        <taxon>Rhodanobacteraceae</taxon>
        <taxon>Dyella</taxon>
    </lineage>
</organism>
<dbReference type="NCBIfam" id="TIGR02098">
    <property type="entry name" value="MJ0042_CXXC"/>
    <property type="match status" value="1"/>
</dbReference>
<keyword evidence="4" id="KW-1185">Reference proteome</keyword>